<dbReference type="Proteomes" id="UP000600101">
    <property type="component" value="Unassembled WGS sequence"/>
</dbReference>
<evidence type="ECO:0000313" key="2">
    <source>
        <dbReference type="EMBL" id="MBC4019020.1"/>
    </source>
</evidence>
<comment type="caution">
    <text evidence="2">The sequence shown here is derived from an EMBL/GenBank/DDBJ whole genome shotgun (WGS) entry which is preliminary data.</text>
</comment>
<protein>
    <submittedName>
        <fullName evidence="2">DUF2460 domain-containing protein</fullName>
    </submittedName>
</protein>
<dbReference type="NCBIfam" id="TIGR02217">
    <property type="entry name" value="chp_TIGR02217"/>
    <property type="match status" value="1"/>
</dbReference>
<dbReference type="InterPro" id="IPR011740">
    <property type="entry name" value="DUF2460"/>
</dbReference>
<name>A0A9X0R500_9PROT</name>
<dbReference type="RefSeq" id="WP_186773755.1">
    <property type="nucleotide sequence ID" value="NZ_JACOMF010000107.1"/>
</dbReference>
<keyword evidence="3" id="KW-1185">Reference proteome</keyword>
<proteinExistence type="predicted"/>
<sequence length="214" mass="23404">MSFHEVRFPDSIAYGATGGPVWSTNVAAVSSGIEQRNQKWTAARHSYNVETGIKTLAHFSQVLAFFHARRGRLFGFRFKDWGDYSTAVSPEIAITANDQAIGTYTGAPLQIAKLYGDAEGSYMRTLRKIVAGTARVAVSGTETLSSGYYPWSVDLNTGLLSFTGSGLTLPTGLAITVGCEFDVPVRFDTDSLSGTYEGWRRLPIRNISIIELRF</sequence>
<dbReference type="AlphaFoldDB" id="A0A9X0R500"/>
<accession>A0A9X0R500</accession>
<feature type="domain" description="DUF2460" evidence="1">
    <location>
        <begin position="4"/>
        <end position="213"/>
    </location>
</feature>
<organism evidence="2 3">
    <name type="scientific">Siccirubricoccus deserti</name>
    <dbReference type="NCBI Taxonomy" id="2013562"/>
    <lineage>
        <taxon>Bacteria</taxon>
        <taxon>Pseudomonadati</taxon>
        <taxon>Pseudomonadota</taxon>
        <taxon>Alphaproteobacteria</taxon>
        <taxon>Acetobacterales</taxon>
        <taxon>Roseomonadaceae</taxon>
        <taxon>Siccirubricoccus</taxon>
    </lineage>
</organism>
<reference evidence="2" key="1">
    <citation type="submission" date="2020-08" db="EMBL/GenBank/DDBJ databases">
        <authorList>
            <person name="Hu Y."/>
            <person name="Nguyen S.V."/>
            <person name="Li F."/>
            <person name="Fanning S."/>
        </authorList>
    </citation>
    <scope>NUCLEOTIDE SEQUENCE</scope>
    <source>
        <strain evidence="2">SYSU D8009</strain>
    </source>
</reference>
<evidence type="ECO:0000313" key="3">
    <source>
        <dbReference type="Proteomes" id="UP000600101"/>
    </source>
</evidence>
<dbReference type="Pfam" id="PF09343">
    <property type="entry name" value="DUF2460"/>
    <property type="match status" value="1"/>
</dbReference>
<evidence type="ECO:0000259" key="1">
    <source>
        <dbReference type="Pfam" id="PF09343"/>
    </source>
</evidence>
<dbReference type="EMBL" id="JACOMF010000107">
    <property type="protein sequence ID" value="MBC4019020.1"/>
    <property type="molecule type" value="Genomic_DNA"/>
</dbReference>
<gene>
    <name evidence="2" type="ORF">H7965_27660</name>
</gene>